<evidence type="ECO:0000313" key="2">
    <source>
        <dbReference type="Proteomes" id="UP000829362"/>
    </source>
</evidence>
<reference evidence="1" key="1">
    <citation type="submission" date="2021-11" db="EMBL/GenBank/DDBJ databases">
        <authorList>
            <person name="Rong C."/>
            <person name="Yang Y."/>
            <person name="Li S."/>
            <person name="Zhou K."/>
            <person name="Xu Y."/>
            <person name="Zhang R."/>
            <person name="Zhang Y."/>
        </authorList>
    </citation>
    <scope>NUCLEOTIDE SEQUENCE</scope>
</reference>
<dbReference type="EMBL" id="OL473597">
    <property type="protein sequence ID" value="UNH61119.1"/>
    <property type="molecule type" value="Genomic_DNA"/>
</dbReference>
<organism evidence="1 2">
    <name type="scientific">Synechococcus phage S-SZBM1</name>
    <dbReference type="NCBI Taxonomy" id="2926475"/>
    <lineage>
        <taxon>Viruses</taxon>
        <taxon>Duplodnaviria</taxon>
        <taxon>Heunggongvirae</taxon>
        <taxon>Uroviricota</taxon>
        <taxon>Caudoviricetes</taxon>
        <taxon>Pantevenvirales</taxon>
        <taxon>Kyanoviridae</taxon>
        <taxon>Shenzhenivirus</taxon>
        <taxon>Shenzhenivirus sszbm1</taxon>
    </lineage>
</organism>
<proteinExistence type="predicted"/>
<dbReference type="Proteomes" id="UP000829362">
    <property type="component" value="Segment"/>
</dbReference>
<gene>
    <name evidence="1" type="ORF">SSZBM1_2</name>
</gene>
<sequence length="55" mass="6516">MSKTITLETNPPVAVKIWEKNRKHFWRYDYEGCPKYGPFTNYQQALADSLSYSNQ</sequence>
<keyword evidence="2" id="KW-1185">Reference proteome</keyword>
<protein>
    <submittedName>
        <fullName evidence="1">Uncharacterized protein</fullName>
    </submittedName>
</protein>
<evidence type="ECO:0000313" key="1">
    <source>
        <dbReference type="EMBL" id="UNH61119.1"/>
    </source>
</evidence>
<name>A0AC61TSA7_9CAUD</name>
<accession>A0AC61TSA7</accession>